<evidence type="ECO:0000259" key="1">
    <source>
        <dbReference type="Pfam" id="PF00561"/>
    </source>
</evidence>
<keyword evidence="2" id="KW-0378">Hydrolase</keyword>
<dbReference type="PANTHER" id="PTHR43194">
    <property type="entry name" value="HYDROLASE ALPHA/BETA FOLD FAMILY"/>
    <property type="match status" value="1"/>
</dbReference>
<organism evidence="2 3">
    <name type="scientific">Actinoallomurus oryzae</name>
    <dbReference type="NCBI Taxonomy" id="502180"/>
    <lineage>
        <taxon>Bacteria</taxon>
        <taxon>Bacillati</taxon>
        <taxon>Actinomycetota</taxon>
        <taxon>Actinomycetes</taxon>
        <taxon>Streptosporangiales</taxon>
        <taxon>Thermomonosporaceae</taxon>
        <taxon>Actinoallomurus</taxon>
    </lineage>
</organism>
<dbReference type="InterPro" id="IPR029058">
    <property type="entry name" value="AB_hydrolase_fold"/>
</dbReference>
<comment type="caution">
    <text evidence="2">The sequence shown here is derived from an EMBL/GenBank/DDBJ whole genome shotgun (WGS) entry which is preliminary data.</text>
</comment>
<dbReference type="PRINTS" id="PR00111">
    <property type="entry name" value="ABHYDROLASE"/>
</dbReference>
<dbReference type="EMBL" id="BAABHF010000022">
    <property type="protein sequence ID" value="GAA4497671.1"/>
    <property type="molecule type" value="Genomic_DNA"/>
</dbReference>
<dbReference type="Pfam" id="PF00561">
    <property type="entry name" value="Abhydrolase_1"/>
    <property type="match status" value="1"/>
</dbReference>
<dbReference type="GO" id="GO:0016787">
    <property type="term" value="F:hydrolase activity"/>
    <property type="evidence" value="ECO:0007669"/>
    <property type="project" value="UniProtKB-KW"/>
</dbReference>
<dbReference type="InterPro" id="IPR050228">
    <property type="entry name" value="Carboxylesterase_BioH"/>
</dbReference>
<evidence type="ECO:0000313" key="3">
    <source>
        <dbReference type="Proteomes" id="UP001500503"/>
    </source>
</evidence>
<dbReference type="SUPFAM" id="SSF53474">
    <property type="entry name" value="alpha/beta-Hydrolases"/>
    <property type="match status" value="1"/>
</dbReference>
<reference evidence="3" key="1">
    <citation type="journal article" date="2019" name="Int. J. Syst. Evol. Microbiol.">
        <title>The Global Catalogue of Microorganisms (GCM) 10K type strain sequencing project: providing services to taxonomists for standard genome sequencing and annotation.</title>
        <authorList>
            <consortium name="The Broad Institute Genomics Platform"/>
            <consortium name="The Broad Institute Genome Sequencing Center for Infectious Disease"/>
            <person name="Wu L."/>
            <person name="Ma J."/>
        </authorList>
    </citation>
    <scope>NUCLEOTIDE SEQUENCE [LARGE SCALE GENOMIC DNA]</scope>
    <source>
        <strain evidence="3">JCM 17933</strain>
    </source>
</reference>
<dbReference type="RefSeq" id="WP_345466092.1">
    <property type="nucleotide sequence ID" value="NZ_BAABHF010000022.1"/>
</dbReference>
<dbReference type="PANTHER" id="PTHR43194:SF2">
    <property type="entry name" value="PEROXISOMAL MEMBRANE PROTEIN LPX1"/>
    <property type="match status" value="1"/>
</dbReference>
<name>A0ABP8Q5J8_9ACTN</name>
<dbReference type="Gene3D" id="3.40.50.1820">
    <property type="entry name" value="alpha/beta hydrolase"/>
    <property type="match status" value="1"/>
</dbReference>
<sequence>MAVGESGTEVPVLFVHGNLSDGSAWREQLGLLPAGLRGIAPDLRGFGGGRPEPVDATRGVGDFRDDLVALLDDLGLGAVHLVGHSMGGGIVMDLAARHPGRVRTITLVAPVSPYGYGGTRDDGTPCAPDFAGSGGGTANPGLVAAIRAGDRTDADPLSPRNVVRTLYFSEPAAVRNEDELLAGILGARIGDDHYPGDATPSPHWPGTAPGTRGVLNAISPKYFGWQDFPESGCRAPVLWIRGDRDAIVSDTAMTDLGHLGALGMVPGWPGAEVFPAQPMIAQTRRVLERYGDYEERVMTGTGHFPYAERPEEFATLLHAHLARAGR</sequence>
<evidence type="ECO:0000313" key="2">
    <source>
        <dbReference type="EMBL" id="GAA4497671.1"/>
    </source>
</evidence>
<keyword evidence="3" id="KW-1185">Reference proteome</keyword>
<dbReference type="InterPro" id="IPR000073">
    <property type="entry name" value="AB_hydrolase_1"/>
</dbReference>
<accession>A0ABP8Q5J8</accession>
<feature type="domain" description="AB hydrolase-1" evidence="1">
    <location>
        <begin position="11"/>
        <end position="112"/>
    </location>
</feature>
<gene>
    <name evidence="2" type="ORF">GCM10023191_041550</name>
</gene>
<dbReference type="Proteomes" id="UP001500503">
    <property type="component" value="Unassembled WGS sequence"/>
</dbReference>
<proteinExistence type="predicted"/>
<protein>
    <submittedName>
        <fullName evidence="2">Alpha/beta hydrolase</fullName>
    </submittedName>
</protein>